<name>A0A6G0VJZ7_APHCR</name>
<evidence type="ECO:0000313" key="2">
    <source>
        <dbReference type="Proteomes" id="UP000478052"/>
    </source>
</evidence>
<feature type="non-terminal residue" evidence="1">
    <location>
        <position position="438"/>
    </location>
</feature>
<dbReference type="Proteomes" id="UP000478052">
    <property type="component" value="Unassembled WGS sequence"/>
</dbReference>
<dbReference type="PANTHER" id="PTHR33053:SF24">
    <property type="entry name" value="TRANSPOSASE DOMAIN-CONTAINING PROTEIN"/>
    <property type="match status" value="1"/>
</dbReference>
<proteinExistence type="predicted"/>
<dbReference type="EMBL" id="VUJU01015940">
    <property type="protein sequence ID" value="KAF0691457.1"/>
    <property type="molecule type" value="Genomic_DNA"/>
</dbReference>
<dbReference type="AlphaFoldDB" id="A0A6G0VJZ7"/>
<dbReference type="OrthoDB" id="7554869at2759"/>
<protein>
    <submittedName>
        <fullName evidence="1">Myb DNA-bind 5 domain-containing protein</fullName>
    </submittedName>
</protein>
<dbReference type="PANTHER" id="PTHR33053">
    <property type="entry name" value="PROTEIN, PUTATIVE-RELATED"/>
    <property type="match status" value="1"/>
</dbReference>
<comment type="caution">
    <text evidence="1">The sequence shown here is derived from an EMBL/GenBank/DDBJ whole genome shotgun (WGS) entry which is preliminary data.</text>
</comment>
<organism evidence="1 2">
    <name type="scientific">Aphis craccivora</name>
    <name type="common">Cowpea aphid</name>
    <dbReference type="NCBI Taxonomy" id="307492"/>
    <lineage>
        <taxon>Eukaryota</taxon>
        <taxon>Metazoa</taxon>
        <taxon>Ecdysozoa</taxon>
        <taxon>Arthropoda</taxon>
        <taxon>Hexapoda</taxon>
        <taxon>Insecta</taxon>
        <taxon>Pterygota</taxon>
        <taxon>Neoptera</taxon>
        <taxon>Paraneoptera</taxon>
        <taxon>Hemiptera</taxon>
        <taxon>Sternorrhyncha</taxon>
        <taxon>Aphidomorpha</taxon>
        <taxon>Aphidoidea</taxon>
        <taxon>Aphididae</taxon>
        <taxon>Aphidini</taxon>
        <taxon>Aphis</taxon>
        <taxon>Aphis</taxon>
    </lineage>
</organism>
<keyword evidence="2" id="KW-1185">Reference proteome</keyword>
<evidence type="ECO:0000313" key="1">
    <source>
        <dbReference type="EMBL" id="KAF0691457.1"/>
    </source>
</evidence>
<reference evidence="1 2" key="1">
    <citation type="submission" date="2019-08" db="EMBL/GenBank/DDBJ databases">
        <title>Whole genome of Aphis craccivora.</title>
        <authorList>
            <person name="Voronova N.V."/>
            <person name="Shulinski R.S."/>
            <person name="Bandarenka Y.V."/>
            <person name="Zhorov D.G."/>
            <person name="Warner D."/>
        </authorList>
    </citation>
    <scope>NUCLEOTIDE SEQUENCE [LARGE SCALE GENOMIC DNA]</scope>
    <source>
        <strain evidence="1">180601</strain>
        <tissue evidence="1">Whole Body</tissue>
    </source>
</reference>
<gene>
    <name evidence="1" type="ORF">FWK35_00037664</name>
</gene>
<sequence>MLCFVFHISLNSIRSKMSLSKSTKRRKCLEECEELGLAIESSEINDEHFNVTNQPSTSYEHKSNHEILNNYVDGKSYSTNFSMESNHSVSEGLDQHLTVDKVIEDCQNDVILVPTFSSDSDNSNECYSEKLLTSIKYWAVEHKISNLALSNLLKVLKNNHDCFHYFPCDARTLLKTSMSNNPLQIQTMSPGIFHYFGLANGLKATIGTNVFSDDTIIIHLGIDGLPLTKSTNSQFWPILCCIRNFNYTRPCLFLVGLYWGTEKPSDSNIYLSDLVNELKELISGGIDLPSGRKQIKLEAISCDAPAKSFILKTKGHSGFSSCSRCKTVGVFLERRVCFPDISFNKRTHTEFINRSDEDYQISDSISVLSEIPDIDMVNSFPFDYMHLVCLGVVKKNILLWLGSIKNSPLSVRIPSKNVKLISNRLLNLKISITCDFVR</sequence>
<accession>A0A6G0VJZ7</accession>